<dbReference type="RefSeq" id="WP_166315271.1">
    <property type="nucleotide sequence ID" value="NZ_CP049866.1"/>
</dbReference>
<dbReference type="AlphaFoldDB" id="A0A6G7YDN4"/>
<evidence type="ECO:0000313" key="1">
    <source>
        <dbReference type="EMBL" id="QIK74748.1"/>
    </source>
</evidence>
<gene>
    <name evidence="1" type="ORF">G7071_04220</name>
</gene>
<keyword evidence="2" id="KW-1185">Reference proteome</keyword>
<dbReference type="Proteomes" id="UP000502035">
    <property type="component" value="Chromosome"/>
</dbReference>
<accession>A0A6G7YDN4</accession>
<protein>
    <submittedName>
        <fullName evidence="1">Uncharacterized protein</fullName>
    </submittedName>
</protein>
<organism evidence="1 2">
    <name type="scientific">Nocardioides piscis</name>
    <dbReference type="NCBI Taxonomy" id="2714938"/>
    <lineage>
        <taxon>Bacteria</taxon>
        <taxon>Bacillati</taxon>
        <taxon>Actinomycetota</taxon>
        <taxon>Actinomycetes</taxon>
        <taxon>Propionibacteriales</taxon>
        <taxon>Nocardioidaceae</taxon>
        <taxon>Nocardioides</taxon>
    </lineage>
</organism>
<reference evidence="1 2" key="1">
    <citation type="submission" date="2020-03" db="EMBL/GenBank/DDBJ databases">
        <title>Nocardioides sp. nov., isolated from fish.</title>
        <authorList>
            <person name="Hyun D.-W."/>
            <person name="Bae J.-W."/>
        </authorList>
    </citation>
    <scope>NUCLEOTIDE SEQUENCE [LARGE SCALE GENOMIC DNA]</scope>
    <source>
        <strain evidence="1 2">HDW12A</strain>
    </source>
</reference>
<proteinExistence type="predicted"/>
<evidence type="ECO:0000313" key="2">
    <source>
        <dbReference type="Proteomes" id="UP000502035"/>
    </source>
</evidence>
<sequence length="163" mass="18001">MKLSGLTSMSFLLEPTVTSGGDVLLRPLCREDGFNEPHYAVGEAMGEAFPWTHNEIVAAARWWRDVAANVEPEDERHVWFGGGIAFGRVHPHSGADYGIDVLVLSNPDAARPIIDYDYDHQGHVAVDDRRDPGGSYVTIDTTAEEVEQAAAWWDALRGQSKRP</sequence>
<name>A0A6G7YDN4_9ACTN</name>
<dbReference type="EMBL" id="CP049866">
    <property type="protein sequence ID" value="QIK74748.1"/>
    <property type="molecule type" value="Genomic_DNA"/>
</dbReference>
<dbReference type="KEGG" id="npi:G7071_04220"/>